<dbReference type="GO" id="GO:0003729">
    <property type="term" value="F:mRNA binding"/>
    <property type="evidence" value="ECO:0007669"/>
    <property type="project" value="UniProtKB-ARBA"/>
</dbReference>
<dbReference type="GO" id="GO:0005737">
    <property type="term" value="C:cytoplasm"/>
    <property type="evidence" value="ECO:0007669"/>
    <property type="project" value="UniProtKB-ARBA"/>
</dbReference>
<dbReference type="Pfam" id="PF00575">
    <property type="entry name" value="S1"/>
    <property type="match status" value="1"/>
</dbReference>
<feature type="compositionally biased region" description="Basic and acidic residues" evidence="1">
    <location>
        <begin position="74"/>
        <end position="98"/>
    </location>
</feature>
<dbReference type="FunFam" id="2.40.50.140:FF:000051">
    <property type="entry name" value="RNA-binding transcriptional accessory protein"/>
    <property type="match status" value="1"/>
</dbReference>
<reference evidence="3" key="1">
    <citation type="journal article" date="2021" name="PeerJ">
        <title>Extensive microbial diversity within the chicken gut microbiome revealed by metagenomics and culture.</title>
        <authorList>
            <person name="Gilroy R."/>
            <person name="Ravi A."/>
            <person name="Getino M."/>
            <person name="Pursley I."/>
            <person name="Horton D.L."/>
            <person name="Alikhan N.F."/>
            <person name="Baker D."/>
            <person name="Gharbi K."/>
            <person name="Hall N."/>
            <person name="Watson M."/>
            <person name="Adriaenssens E.M."/>
            <person name="Foster-Nyarko E."/>
            <person name="Jarju S."/>
            <person name="Secka A."/>
            <person name="Antonio M."/>
            <person name="Oren A."/>
            <person name="Chaudhuri R.R."/>
            <person name="La Ragione R."/>
            <person name="Hildebrand F."/>
            <person name="Pallen M.J."/>
        </authorList>
    </citation>
    <scope>NUCLEOTIDE SEQUENCE</scope>
    <source>
        <strain evidence="3">CHK169-4300</strain>
    </source>
</reference>
<feature type="domain" description="S1 motif" evidence="2">
    <location>
        <begin position="6"/>
        <end position="74"/>
    </location>
</feature>
<feature type="region of interest" description="Disordered" evidence="1">
    <location>
        <begin position="69"/>
        <end position="150"/>
    </location>
</feature>
<dbReference type="PROSITE" id="PS50126">
    <property type="entry name" value="S1"/>
    <property type="match status" value="1"/>
</dbReference>
<dbReference type="AlphaFoldDB" id="A0A9D2G1G5"/>
<proteinExistence type="predicted"/>
<dbReference type="NCBIfam" id="NF006363">
    <property type="entry name" value="PRK08582.1"/>
    <property type="match status" value="1"/>
</dbReference>
<dbReference type="PANTHER" id="PTHR10724:SF10">
    <property type="entry name" value="S1 RNA-BINDING DOMAIN-CONTAINING PROTEIN 1"/>
    <property type="match status" value="1"/>
</dbReference>
<evidence type="ECO:0000259" key="2">
    <source>
        <dbReference type="PROSITE" id="PS50126"/>
    </source>
</evidence>
<comment type="caution">
    <text evidence="3">The sequence shown here is derived from an EMBL/GenBank/DDBJ whole genome shotgun (WGS) entry which is preliminary data.</text>
</comment>
<name>A0A9D2G1G5_9LACT</name>
<reference evidence="3" key="2">
    <citation type="submission" date="2021-04" db="EMBL/GenBank/DDBJ databases">
        <authorList>
            <person name="Gilroy R."/>
        </authorList>
    </citation>
    <scope>NUCLEOTIDE SEQUENCE</scope>
    <source>
        <strain evidence="3">CHK169-4300</strain>
    </source>
</reference>
<organism evidence="3 4">
    <name type="scientific">Candidatus Atopostipes pullistercoris</name>
    <dbReference type="NCBI Taxonomy" id="2838467"/>
    <lineage>
        <taxon>Bacteria</taxon>
        <taxon>Bacillati</taxon>
        <taxon>Bacillota</taxon>
        <taxon>Bacilli</taxon>
        <taxon>Lactobacillales</taxon>
        <taxon>Carnobacteriaceae</taxon>
        <taxon>Atopostipes</taxon>
    </lineage>
</organism>
<dbReference type="Gene3D" id="2.40.50.140">
    <property type="entry name" value="Nucleic acid-binding proteins"/>
    <property type="match status" value="1"/>
</dbReference>
<protein>
    <submittedName>
        <fullName evidence="3">RNA-binding protein S1</fullName>
    </submittedName>
</protein>
<dbReference type="InterPro" id="IPR003029">
    <property type="entry name" value="S1_domain"/>
</dbReference>
<dbReference type="EMBL" id="DXAZ01000040">
    <property type="protein sequence ID" value="HIZ70697.1"/>
    <property type="molecule type" value="Genomic_DNA"/>
</dbReference>
<dbReference type="PANTHER" id="PTHR10724">
    <property type="entry name" value="30S RIBOSOMAL PROTEIN S1"/>
    <property type="match status" value="1"/>
</dbReference>
<dbReference type="Proteomes" id="UP000824106">
    <property type="component" value="Unassembled WGS sequence"/>
</dbReference>
<feature type="compositionally biased region" description="Polar residues" evidence="1">
    <location>
        <begin position="107"/>
        <end position="116"/>
    </location>
</feature>
<dbReference type="GO" id="GO:0003735">
    <property type="term" value="F:structural constituent of ribosome"/>
    <property type="evidence" value="ECO:0007669"/>
    <property type="project" value="TreeGrafter"/>
</dbReference>
<gene>
    <name evidence="3" type="ORF">H9808_02885</name>
</gene>
<dbReference type="GO" id="GO:0006412">
    <property type="term" value="P:translation"/>
    <property type="evidence" value="ECO:0007669"/>
    <property type="project" value="TreeGrafter"/>
</dbReference>
<accession>A0A9D2G1G5</accession>
<dbReference type="SMART" id="SM00316">
    <property type="entry name" value="S1"/>
    <property type="match status" value="1"/>
</dbReference>
<sequence>MSLEVGNKVEGKITGLAKFGAFIDLGDNKTGLVHISEVSDKFVEDIKDELKVGQVVTVEVLSIDDDGKIALSMRNREKEAEEKKEQSKPEYKKRETSSHRPSKPFNKKQSNNNQDFDSLMNDFLKESETRLSSLRKNTESKRGGRGGRRN</sequence>
<evidence type="ECO:0000313" key="4">
    <source>
        <dbReference type="Proteomes" id="UP000824106"/>
    </source>
</evidence>
<evidence type="ECO:0000256" key="1">
    <source>
        <dbReference type="SAM" id="MobiDB-lite"/>
    </source>
</evidence>
<dbReference type="InterPro" id="IPR050437">
    <property type="entry name" value="Ribos_protein_bS1-like"/>
</dbReference>
<dbReference type="InterPro" id="IPR012340">
    <property type="entry name" value="NA-bd_OB-fold"/>
</dbReference>
<evidence type="ECO:0000313" key="3">
    <source>
        <dbReference type="EMBL" id="HIZ70697.1"/>
    </source>
</evidence>
<dbReference type="SUPFAM" id="SSF50249">
    <property type="entry name" value="Nucleic acid-binding proteins"/>
    <property type="match status" value="1"/>
</dbReference>